<reference evidence="9 10" key="1">
    <citation type="submission" date="2019-06" db="EMBL/GenBank/DDBJ databases">
        <title>Genomic Encyclopedia of Type Strains, Phase IV (KMG-V): Genome sequencing to study the core and pangenomes of soil and plant-associated prokaryotes.</title>
        <authorList>
            <person name="Whitman W."/>
        </authorList>
    </citation>
    <scope>NUCLEOTIDE SEQUENCE [LARGE SCALE GENOMIC DNA]</scope>
    <source>
        <strain evidence="9 10">BR 11622</strain>
    </source>
</reference>
<dbReference type="InterPro" id="IPR042099">
    <property type="entry name" value="ANL_N_sf"/>
</dbReference>
<evidence type="ECO:0000256" key="1">
    <source>
        <dbReference type="ARBA" id="ARBA00001957"/>
    </source>
</evidence>
<dbReference type="InterPro" id="IPR000873">
    <property type="entry name" value="AMP-dep_synth/lig_dom"/>
</dbReference>
<evidence type="ECO:0000256" key="5">
    <source>
        <dbReference type="ARBA" id="ARBA00022679"/>
    </source>
</evidence>
<dbReference type="InterPro" id="IPR036291">
    <property type="entry name" value="NAD(P)-bd_dom_sf"/>
</dbReference>
<dbReference type="GO" id="GO:0044550">
    <property type="term" value="P:secondary metabolite biosynthetic process"/>
    <property type="evidence" value="ECO:0007669"/>
    <property type="project" value="TreeGrafter"/>
</dbReference>
<dbReference type="InterPro" id="IPR020845">
    <property type="entry name" value="AMP-binding_CS"/>
</dbReference>
<feature type="domain" description="Carrier" evidence="7">
    <location>
        <begin position="5131"/>
        <end position="5206"/>
    </location>
</feature>
<dbReference type="InterPro" id="IPR006162">
    <property type="entry name" value="Ppantetheine_attach_site"/>
</dbReference>
<dbReference type="CDD" id="cd19531">
    <property type="entry name" value="LCL_NRPS-like"/>
    <property type="match status" value="3"/>
</dbReference>
<keyword evidence="10" id="KW-1185">Reference proteome</keyword>
<dbReference type="GO" id="GO:0031177">
    <property type="term" value="F:phosphopantetheine binding"/>
    <property type="evidence" value="ECO:0007669"/>
    <property type="project" value="InterPro"/>
</dbReference>
<evidence type="ECO:0000259" key="8">
    <source>
        <dbReference type="PROSITE" id="PS52004"/>
    </source>
</evidence>
<dbReference type="SUPFAM" id="SSF53901">
    <property type="entry name" value="Thiolase-like"/>
    <property type="match status" value="1"/>
</dbReference>
<dbReference type="Gene3D" id="3.40.47.10">
    <property type="match status" value="1"/>
</dbReference>
<dbReference type="PROSITE" id="PS00455">
    <property type="entry name" value="AMP_BINDING"/>
    <property type="match status" value="3"/>
</dbReference>
<dbReference type="Gene3D" id="3.40.50.12780">
    <property type="entry name" value="N-terminal domain of ligase-like"/>
    <property type="match status" value="1"/>
</dbReference>
<keyword evidence="3" id="KW-0596">Phosphopantetheine</keyword>
<dbReference type="Pfam" id="PF22336">
    <property type="entry name" value="RhiE-like_linker"/>
    <property type="match status" value="1"/>
</dbReference>
<evidence type="ECO:0000313" key="10">
    <source>
        <dbReference type="Proteomes" id="UP000315751"/>
    </source>
</evidence>
<dbReference type="Gene3D" id="3.40.50.1820">
    <property type="entry name" value="alpha/beta hydrolase"/>
    <property type="match status" value="1"/>
</dbReference>
<dbReference type="InterPro" id="IPR041464">
    <property type="entry name" value="TubC_N"/>
</dbReference>
<evidence type="ECO:0000259" key="7">
    <source>
        <dbReference type="PROSITE" id="PS50075"/>
    </source>
</evidence>
<dbReference type="InterPro" id="IPR010071">
    <property type="entry name" value="AA_adenyl_dom"/>
</dbReference>
<dbReference type="InterPro" id="IPR001242">
    <property type="entry name" value="Condensation_dom"/>
</dbReference>
<name>A0A560GUH4_9PROT</name>
<dbReference type="Gene3D" id="1.10.10.1830">
    <property type="entry name" value="Non-ribosomal peptide synthase, adenylation domain"/>
    <property type="match status" value="1"/>
</dbReference>
<dbReference type="InterPro" id="IPR016039">
    <property type="entry name" value="Thiolase-like"/>
</dbReference>
<keyword evidence="5" id="KW-0808">Transferase</keyword>
<comment type="pathway">
    <text evidence="2">Antibiotic biosynthesis.</text>
</comment>
<protein>
    <submittedName>
        <fullName evidence="9">Amino acid adenylation domain-containing protein</fullName>
    </submittedName>
</protein>
<dbReference type="Pfam" id="PF13193">
    <property type="entry name" value="AMP-binding_C"/>
    <property type="match status" value="3"/>
</dbReference>
<dbReference type="PROSITE" id="PS00606">
    <property type="entry name" value="KS3_1"/>
    <property type="match status" value="1"/>
</dbReference>
<dbReference type="InterPro" id="IPR057326">
    <property type="entry name" value="KR_dom"/>
</dbReference>
<evidence type="ECO:0000256" key="4">
    <source>
        <dbReference type="ARBA" id="ARBA00022553"/>
    </source>
</evidence>
<dbReference type="SUPFAM" id="SSF51735">
    <property type="entry name" value="NAD(P)-binding Rossmann-fold domains"/>
    <property type="match status" value="2"/>
</dbReference>
<dbReference type="Gene3D" id="3.40.50.720">
    <property type="entry name" value="NAD(P)-binding Rossmann-like Domain"/>
    <property type="match status" value="1"/>
</dbReference>
<dbReference type="Pfam" id="PF00550">
    <property type="entry name" value="PP-binding"/>
    <property type="match status" value="5"/>
</dbReference>
<dbReference type="InterPro" id="IPR023213">
    <property type="entry name" value="CAT-like_dom_sf"/>
</dbReference>
<dbReference type="InterPro" id="IPR009081">
    <property type="entry name" value="PP-bd_ACP"/>
</dbReference>
<dbReference type="InterPro" id="IPR045851">
    <property type="entry name" value="AMP-bd_C_sf"/>
</dbReference>
<dbReference type="RefSeq" id="WP_145735195.1">
    <property type="nucleotide sequence ID" value="NZ_VITR01000015.1"/>
</dbReference>
<dbReference type="CDD" id="cd00833">
    <property type="entry name" value="PKS"/>
    <property type="match status" value="1"/>
</dbReference>
<dbReference type="FunFam" id="3.30.300.30:FF:000015">
    <property type="entry name" value="Nonribosomal peptide synthase SidD"/>
    <property type="match status" value="1"/>
</dbReference>
<dbReference type="Gene3D" id="3.40.50.980">
    <property type="match status" value="4"/>
</dbReference>
<dbReference type="PROSITE" id="PS50075">
    <property type="entry name" value="CARRIER"/>
    <property type="match status" value="5"/>
</dbReference>
<dbReference type="PANTHER" id="PTHR45527">
    <property type="entry name" value="NONRIBOSOMAL PEPTIDE SYNTHETASE"/>
    <property type="match status" value="1"/>
</dbReference>
<feature type="domain" description="Carrier" evidence="7">
    <location>
        <begin position="1553"/>
        <end position="1629"/>
    </location>
</feature>
<keyword evidence="4" id="KW-0597">Phosphoprotein</keyword>
<accession>A0A560GUH4</accession>
<dbReference type="Gene3D" id="1.10.1200.10">
    <property type="entry name" value="ACP-like"/>
    <property type="match status" value="4"/>
</dbReference>
<evidence type="ECO:0000256" key="2">
    <source>
        <dbReference type="ARBA" id="ARBA00004792"/>
    </source>
</evidence>
<dbReference type="InterPro" id="IPR029058">
    <property type="entry name" value="AB_hydrolase_fold"/>
</dbReference>
<dbReference type="Pfam" id="PF00501">
    <property type="entry name" value="AMP-binding"/>
    <property type="match status" value="3"/>
</dbReference>
<dbReference type="InterPro" id="IPR054514">
    <property type="entry name" value="RhiE-like_linker"/>
</dbReference>
<dbReference type="InterPro" id="IPR036736">
    <property type="entry name" value="ACP-like_sf"/>
</dbReference>
<dbReference type="Pfam" id="PF00668">
    <property type="entry name" value="Condensation"/>
    <property type="match status" value="5"/>
</dbReference>
<dbReference type="Pfam" id="PF08659">
    <property type="entry name" value="KR"/>
    <property type="match status" value="1"/>
</dbReference>
<dbReference type="OrthoDB" id="9770470at2"/>
<dbReference type="GO" id="GO:0005737">
    <property type="term" value="C:cytoplasm"/>
    <property type="evidence" value="ECO:0007669"/>
    <property type="project" value="TreeGrafter"/>
</dbReference>
<feature type="domain" description="Carrier" evidence="7">
    <location>
        <begin position="4076"/>
        <end position="4151"/>
    </location>
</feature>
<keyword evidence="6" id="KW-0677">Repeat</keyword>
<proteinExistence type="predicted"/>
<dbReference type="InterPro" id="IPR020841">
    <property type="entry name" value="PKS_Beta-ketoAc_synthase_dom"/>
</dbReference>
<dbReference type="PANTHER" id="PTHR45527:SF1">
    <property type="entry name" value="FATTY ACID SYNTHASE"/>
    <property type="match status" value="1"/>
</dbReference>
<dbReference type="GO" id="GO:0043041">
    <property type="term" value="P:amino acid activation for nonribosomal peptide biosynthetic process"/>
    <property type="evidence" value="ECO:0007669"/>
    <property type="project" value="TreeGrafter"/>
</dbReference>
<dbReference type="Gene3D" id="2.30.38.10">
    <property type="entry name" value="Luciferase, Domain 3"/>
    <property type="match status" value="2"/>
</dbReference>
<gene>
    <name evidence="9" type="ORF">FBZ90_11572</name>
</gene>
<dbReference type="FunFam" id="2.30.38.10:FF:000001">
    <property type="entry name" value="Non-ribosomal peptide synthetase PvdI"/>
    <property type="match status" value="1"/>
</dbReference>
<dbReference type="CDD" id="cd12117">
    <property type="entry name" value="A_NRPS_Srf_like"/>
    <property type="match status" value="2"/>
</dbReference>
<comment type="caution">
    <text evidence="9">The sequence shown here is derived from an EMBL/GenBank/DDBJ whole genome shotgun (WGS) entry which is preliminary data.</text>
</comment>
<dbReference type="InterPro" id="IPR013968">
    <property type="entry name" value="PKS_KR"/>
</dbReference>
<dbReference type="NCBIfam" id="TIGR01733">
    <property type="entry name" value="AA-adenyl-dom"/>
    <property type="match status" value="3"/>
</dbReference>
<organism evidence="9 10">
    <name type="scientific">Nitrospirillum amazonense</name>
    <dbReference type="NCBI Taxonomy" id="28077"/>
    <lineage>
        <taxon>Bacteria</taxon>
        <taxon>Pseudomonadati</taxon>
        <taxon>Pseudomonadota</taxon>
        <taxon>Alphaproteobacteria</taxon>
        <taxon>Rhodospirillales</taxon>
        <taxon>Azospirillaceae</taxon>
        <taxon>Nitrospirillum</taxon>
    </lineage>
</organism>
<dbReference type="SMART" id="SM00823">
    <property type="entry name" value="PKS_PP"/>
    <property type="match status" value="4"/>
</dbReference>
<dbReference type="SMART" id="SM00825">
    <property type="entry name" value="PKS_KS"/>
    <property type="match status" value="1"/>
</dbReference>
<dbReference type="InterPro" id="IPR018201">
    <property type="entry name" value="Ketoacyl_synth_AS"/>
</dbReference>
<dbReference type="SUPFAM" id="SSF52777">
    <property type="entry name" value="CoA-dependent acyltransferases"/>
    <property type="match status" value="10"/>
</dbReference>
<dbReference type="Proteomes" id="UP000315751">
    <property type="component" value="Unassembled WGS sequence"/>
</dbReference>
<evidence type="ECO:0000256" key="6">
    <source>
        <dbReference type="ARBA" id="ARBA00022737"/>
    </source>
</evidence>
<dbReference type="Pfam" id="PF02801">
    <property type="entry name" value="Ketoacyl-synt_C"/>
    <property type="match status" value="1"/>
</dbReference>
<evidence type="ECO:0000313" key="9">
    <source>
        <dbReference type="EMBL" id="TWB37259.1"/>
    </source>
</evidence>
<dbReference type="Pfam" id="PF00109">
    <property type="entry name" value="ketoacyl-synt"/>
    <property type="match status" value="1"/>
</dbReference>
<dbReference type="InterPro" id="IPR020806">
    <property type="entry name" value="PKS_PP-bd"/>
</dbReference>
<dbReference type="CDD" id="cd05930">
    <property type="entry name" value="A_NRPS"/>
    <property type="match status" value="1"/>
</dbReference>
<dbReference type="Pfam" id="PF18563">
    <property type="entry name" value="TubC_N"/>
    <property type="match status" value="1"/>
</dbReference>
<feature type="domain" description="Carrier" evidence="7">
    <location>
        <begin position="2650"/>
        <end position="2725"/>
    </location>
</feature>
<dbReference type="GO" id="GO:0004315">
    <property type="term" value="F:3-oxoacyl-[acyl-carrier-protein] synthase activity"/>
    <property type="evidence" value="ECO:0007669"/>
    <property type="project" value="InterPro"/>
</dbReference>
<feature type="domain" description="Carrier" evidence="7">
    <location>
        <begin position="505"/>
        <end position="580"/>
    </location>
</feature>
<dbReference type="InterPro" id="IPR014031">
    <property type="entry name" value="Ketoacyl_synth_C"/>
</dbReference>
<comment type="cofactor">
    <cofactor evidence="1">
        <name>pantetheine 4'-phosphate</name>
        <dbReference type="ChEBI" id="CHEBI:47942"/>
    </cofactor>
</comment>
<dbReference type="InterPro" id="IPR044894">
    <property type="entry name" value="TubC_N_sf"/>
</dbReference>
<dbReference type="Gene3D" id="1.10.1240.100">
    <property type="match status" value="1"/>
</dbReference>
<dbReference type="Gene3D" id="3.30.559.10">
    <property type="entry name" value="Chloramphenicol acetyltransferase-like domain"/>
    <property type="match status" value="5"/>
</dbReference>
<dbReference type="NCBIfam" id="NF003417">
    <property type="entry name" value="PRK04813.1"/>
    <property type="match status" value="3"/>
</dbReference>
<sequence>MTDATALLAELAAVDIHLRVEGGRLRYDAPAGAFSDALKERVRSARSALMSHLAGPAPLSSGQERMWFLNRLEAGGGAYTEHLALDLRGPLDLAALTAAVEAIVARHAPLRTLFRDGPSGATQVPAARAPALEVVPIAAGDLADRLAALAHRPFDLATEAPARFTLLRVADDHHVLSVAAHHAAWDGWSNGVFLAELAELYTARRQGRPPSLPEIAVDIPTLARAERERLGTAAAQATVARLAQACQGFPTVLSLPTDRPRGAVADGRGAALPVRVSAPVLAALDQAGRQVSATSYMVLLAAWALTLARLTGQRRLLVGAPVAGRDSAAAEALIGYLSNTVVFPIDLEGAADFATLVGRVRQAVLAGLDTQSVPFEALVEALAPPRSAATTPLVQTVFALQPAPVTAPALAGLEVSVLPDGNVAARYELMLNLLPTADGGLEGSLIHATALLDQATVTGWRDQFLATLADVPAAWNRPLDFVPQAVAGPDGPSTPDPVVPAAAGDFATGTERRLAAVWAEFLQAARIGRDDDFFLLGGHSLLLMRMVHRVAEMGLGRLSLADALANTRLSAMAAVLDRRTRAAPSPPVVPDPIAEEAPASPAQEGLWLARRDDPDAANWMVPSLILLDAGVGEAELRSALARLAALHPALRTTLVEREGQVWQRVAVPGPVALNVQDGMDGERVAAFLRAELARPFDLSRGPLYRFHLLRGTTGASLYIVADHIVTDGWSQELLARDLHTLLAGGDPPAPELTPIAQAQAHRTLLAGPEGARLAEYWRTALDGMVLGDPPGALGRRPPAAARRGRKVQVRMDGRQGRVLDTIAQGARTTPTAAFAAVVATLLARLKGDGREVAVGLPFACRTAPEMAGVMGCYAEVLPIRLPARMDQPFQDHLVAARQGIAVAIAHQDYPLSSIIADRARTGGGDAGSLFDAVVVYDDAGPGQEDWFAPDLNTGKYDLAFILSRLPDGGGLLAVEYDSWLYDEADARAFIDRLAVLMADIGARPQAPLGDLEILPTAERDRVVGTFNQTALDYPRDADLGSLWRSAAARHATRPALTGTDGVTLSYAELEQRVGALSAALAGVVGDDAAVGLALDRDAPAVIATLALTRLGVAYLPLDAKLPVDAVRRLMADAGARLVLADDGAAQRLADLGNPGRGPGGDGVAVVRLDLVPPAPTRGGDVMPARTVDGGAPAYIMFTSGSTGLPKGVVVPHRGVARLALDPVAVPITADDVVPQAAPLGFDAATLEIWGTFLNGAHLRIVSDDDLMDPAALATTLRQTGVSVLWLTAGLFNRVADEAPGAFATTRVVLTGGEAANPAQMARVLAACPGTRLINAYGPTENTTFTSVHAVTPADLADLAGAVPIGRPIANTRVYLVDDRLRPVPVGVWGELLCAGDGLALGYANRADLTEASFVHLDWAGGERAYRSGDYARWRHDGVLEFGGRRDGQVKIRGHRIETGAIEAVLEEGADIRAAAVVVTGQGADRLLVACVVADDAAAEPSWRQRLGERLPSYMMPARFVLVPALPVNRNGKVDRRALARHVATLTTEPVVASILADPRQRLVARVFTEFFPGVAIDGASDFMRLGGHSLLVMRLAVRLADETGCRLPMRALFAARTVTAIAALLPAGTAPVSTGHRDAAAELDGDATIPCQPEGMDHPLSPGQERLIVLQRLFPGSGVYNVPVVFDVEGPLDQAALERAFVALETRHHALRLRIVDDGQAGLRQRLAAPGGLRPQWIEVADAAAARAYVEAEMIRPFDLGREGPARAQVVRFGPERWRVLLVVHHAFCDGWSMTLLVRDLTAFYAVGTGAVGDAAVAGAPQRQMSDYAVWQRALVAGPQGRATLARQVARLTPPPPPLDLPTDHRRPAVRGFKGGTLVHAFDGALSDRLTALAHAHRATPFALATALVQALLYRLTGQTDLALGTLVAPRERPELADTVGFFVNTLVLRQAVAGNRPFRDHLAETRDVCLQAMDDQHCPFEALVAAVDAPRDLGRNPLFDVLVVWQEAASAVPNLPGLRTAAMNLDFPMAKFDLAFHFCRRDGGIACEIEYSAELFAPATITRLANRLETLARAVVADTAQAVDALDLLPAAERALVVHGFNDTVQDLPVERVITAPFLDRIAAAPAAPALVGDDFPALDYRGFARTAARLAARLREEGVGPGDVVGLCLPRGPGLLTAIFGVLMAGAAYAPLGADQPPARLADMMDDLGRPLVLATTATRDRVAGAARLLEIDHILAVDATTVPAADDWVSNPAGPDDLAYVLFTSGSTGRPKGVEIIHRAVLNRLWWMQGQFPIGAGDVVLQKTPVTFDVSVWELFWWSWTGAALALPPPGLERDPVGLAAFIARHRVTVVHFVPSMLAAFLACVEDGRVRISDLKTLRYVFASGEALDPGLAERFDRLLHRVHGTGLHNLYGPTEATVDVSWHPCTPWTGGGVPIGRPVANTRLYVLDGRGQPTPIGVAGEIHIGGVQVARGYRNRPDLTAERFIADPFAGGDPDARLYRTGDLGRWRADGSIDYLGRIDHQVKVRGQRIEPGEIEHALEAHPAVERAAVVPATSDGLTELHAYLLLRRLVGPGDLVAHLAGRLPEAMVPARFFQMAHLPLTSSGKLDRKALAGTPLRSAPAMPMPATPMPAIAPSIAVPADADPAALMAIEGEIAGFWRALLPEAEFGPRDGFFTVGGNSLLVIRLHQRLEARWPGVFAIADLFAAATVADQARRVAAATGVPATPILSMPNAVPPEAGRSPVAASAPVGAPPAVPSGAIAVVGLAVRVAGAETLADLWTDVAAGVDRFRPLPAGRVADVRALYAALGLPVPATFREAAYLEEVLGFDCRRYRLSPADAALIDPEQRLFLDVALRALEDAGRGGTALDDAKVGVFVGASGPGPWRAALLRAVEPQRVEQAFALTVPSNVATRLSFQHNWRGPAALVDTACSASLSALHQGVRALRAGDCDWALVGGAKAILLPPGEDQRLTIDSSSGRTLAFAEGADGTGMGEGAVALLLRPLAAALAARDPIHAVILGTAVNQDGASSGMAAPNPTAQAEVIRAAAADAGVSLASLSYVEAHGTGTALGDPIEIQGLTTAFAADTAEVGFAWVGSAKGNYGHLDGAAGVLGLARAILSLTHDLAPPQPHFTAPNPKIAFDRAPVAVPRRAMALADRGGPRRAGISAFGLSGVNVHAVVEAAPARVAAPATGRWIAVGLSAAEPEALRGYADAMVAALRARPDWSLEEIARTLTEGRDTLPARLAVAVRDRGDLMARLAVFVAAPAAAGDLVLVGVAPAGRPGARWAAVGPDQAAAEAAAQAFVAGAVLTWGATDGTTGRAHLPAAPLARRRLAPDLPAATPVVSTAPGLLGPAAVTREGAYHSLDVHAPHFWPMAEHRLDGEPTLVGMAFPALVATARGPSRLRDLRWLRPLRASQVEPRTVTLRFYADGRASLEGRARGGAWQTFVEARLDDAAQPPTPVPVAEIVARCAAPTAALPLPTEGPVVVSDRWRRLDRLVEGEGECLAWASPATAPGDGGGLALDPALLDVSTSLALDQAGLIPALCDEIVIHGRLPSAPVVHVRWRAVTDGREAEVVLADPADGRVAVAFHGLRFLRRATGAATPPAPADIVPSRPIWTVAPLTAPVADTPVLVVGEGALVDGLVRHLTTTGLLAGQFDSVAPDQAAVAEILAAGPVDVVLAPGSGPDLAQRVTGALRVVLGALVRPTRLLGVGFGAFAVDGQSLGDPAQAITFGTVLCAGMEEALLSSRYVDAGPATPAADLLAEFTAPEAPFRAVAWRDGERLVRGFAPLAGDLTDVAPDAIAWPSEGVCVVTGGLGGLSLLLAPTLAAGGDVALALLSRQGRVAGADPDAQARSAAVERLRAAGLRLSQHACDVTDRASLAATLDHIRQSVGPITAVVHNAGVSDGGFLVTAGHDIARELAAKVVGARLLDELTRDDPLRAFVMAGSLTGLLGAAGLAGYTAGNAFLDGFAAHRRAQGRPALTVDWCMIGEVGMAARTQHARLKTEAHLGAADLPVAWRRALASGEAQVAMLDPYAGPPLRGETRAIPPLSGLPAAPGSAPKVDAPADGGGALEAALAAVWAQVLGYDAVAPQDDFYSLGGDSIAGMQIVERVVRDLGHAVTLADLLDAGTVAALAARLRAKSRRGTAVPASSAAMALETPALPLAPEASDYPVAWEQLAVLNAEAVADMGTAYNLPMGLNLAPGTTAAQVATAVEALVTRHGILRTRFLPAVADGAEPTMALLPRGPITLERLDLADGEGMDAAMRGWVRPIDLYGPPPARFALLAVAGQPRRLLLDVHHALADAFSVEVVLAELDALLRGRALSPVPARELKDYAWWSRRGAGASDDAEAAAYWRQRFATLPPVLDLPADRARPAQPSRRAGTLEFTLPPTVMAAMRAAAAARRATPFALVTAAWSVLLARYAQVDDLVIAVPVDSRAQDGLAGMVGMMVSLLPLRLSVMAGDRVADLVDRAQATCTEALRHRAYGLGRLLADLAVPAQPGRAPLADVTLSYMNFKVAGDGAAVDSFGLNRTEAKADLAIFVRDLPDAVQVACEYAADLFDPDRIARLADHFQTLLAGLAAAGPDTMVASLPLMPPVEVARIAGWERGATPALDLDLGLFGAFARQAMSNPAKVALRGPDGDLTYGALLRRASGVAARLAAAGVRPGDRVALHVERDAAAVALVLGIAGAGAAYMPLDPTYPPDRVAWLLEDGGCAVAVADAAGRAVLSDRLPVLAAEEMREAEADTVPTPPTDGLAYLLYTSGSTGRPKGVLVSQRAVLRLAQGDDYADIRPDDRVTQTGSLAFDASTYEIWTTLIRGATLCLVTREQLLDPVQLSGALRRYQATVAWMTTGLFNRQADADPSCFQGMRAVLTGGEAASPAHLRRVLEAAPDLVLLNAYGPTENTTFSAMHRVTANDLKPGGGPVPIGRPIAHTRVAVLDPQGHPVPTGVWGEIVVGGLGLADGYNGRPDLTAERFRADPEDPAQTLYWTGDLGRWRADGVLEFGGRRDSQVKIRGYRIELDEIEQVLATCPGVARAVVLHRPQPGDLVAFHQEAAGAAWAGTGRRAEDLRAWLADRLPAYMVPNRFVAVADVPVTTNGKVDRARLLAALGADLDVAAEPPRPGMERLVADILADLFNRPVEDRRLGFLALGGHSLLAIRVVNRIAEATGVRLAMRDFFAADTVAELAALAGRATETEAPIPRAAEAPDYPASHAQARLYLAHRLDSDSGAYNITFTLPATDLDPDALAGALDRLVRDHEPLRTLLFEANGAIRQRIEPEAVPTVAVVDVREADDPLAEALRWARREAATPFDLTRVPLARARALRLDERSWLVLLVMHHVVGDGWSTRILLRELTAHYRDVVAGVAFAAPERAITYRDFAVWQAGRDWRAAADYWRRTLDGAPGAIVLPLDRPAPAIQSHRGDTVARVLPPAVAQGLADYARERGVTLATVGLALFSSLLYRLARQTDLVVGMGVAGRDRAALEGLIGFFVNVLPIRLSFDDETEFDGLVDQTHAALMGALEYRDYPFDLLVRAVAPKRSGNRQPLVNVVFEYQHFQDLGADMAVDDGPALGAAGDGTGDGAGVLDPAFMQEVETAIRPATAKHDLLLFLTDRPDRMEFLLEYDTDVIDRPTAERWLAYLGQFATMIVNRPGKEAAE</sequence>
<dbReference type="PROSITE" id="PS52004">
    <property type="entry name" value="KS3_2"/>
    <property type="match status" value="1"/>
</dbReference>
<dbReference type="Gene3D" id="3.30.300.30">
    <property type="match status" value="3"/>
</dbReference>
<dbReference type="EMBL" id="VITR01000015">
    <property type="protein sequence ID" value="TWB37259.1"/>
    <property type="molecule type" value="Genomic_DNA"/>
</dbReference>
<dbReference type="SUPFAM" id="SSF47336">
    <property type="entry name" value="ACP-like"/>
    <property type="match status" value="5"/>
</dbReference>
<dbReference type="FunFam" id="3.40.50.980:FF:000002">
    <property type="entry name" value="Enterobactin synthetase component F"/>
    <property type="match status" value="1"/>
</dbReference>
<evidence type="ECO:0000256" key="3">
    <source>
        <dbReference type="ARBA" id="ARBA00022450"/>
    </source>
</evidence>
<dbReference type="InterPro" id="IPR025110">
    <property type="entry name" value="AMP-bd_C"/>
</dbReference>
<dbReference type="SMART" id="SM00822">
    <property type="entry name" value="PKS_KR"/>
    <property type="match status" value="1"/>
</dbReference>
<dbReference type="FunFam" id="3.40.50.12780:FF:000012">
    <property type="entry name" value="Non-ribosomal peptide synthetase"/>
    <property type="match status" value="1"/>
</dbReference>
<dbReference type="GO" id="GO:0006633">
    <property type="term" value="P:fatty acid biosynthetic process"/>
    <property type="evidence" value="ECO:0007669"/>
    <property type="project" value="InterPro"/>
</dbReference>
<dbReference type="Gene3D" id="3.30.559.30">
    <property type="entry name" value="Nonribosomal peptide synthetase, condensation domain"/>
    <property type="match status" value="5"/>
</dbReference>
<dbReference type="InterPro" id="IPR014030">
    <property type="entry name" value="Ketoacyl_synth_N"/>
</dbReference>
<feature type="domain" description="Ketosynthase family 3 (KS3)" evidence="8">
    <location>
        <begin position="2762"/>
        <end position="3186"/>
    </location>
</feature>
<dbReference type="PROSITE" id="PS00012">
    <property type="entry name" value="PHOSPHOPANTETHEINE"/>
    <property type="match status" value="4"/>
</dbReference>
<dbReference type="SUPFAM" id="SSF56801">
    <property type="entry name" value="Acetyl-CoA synthetase-like"/>
    <property type="match status" value="3"/>
</dbReference>